<comment type="caution">
    <text evidence="1">The sequence shown here is derived from an EMBL/GenBank/DDBJ whole genome shotgun (WGS) entry which is preliminary data.</text>
</comment>
<accession>A0ABP9P1C8</accession>
<organism evidence="1 2">
    <name type="scientific">Prosthecobacter algae</name>
    <dbReference type="NCBI Taxonomy" id="1144682"/>
    <lineage>
        <taxon>Bacteria</taxon>
        <taxon>Pseudomonadati</taxon>
        <taxon>Verrucomicrobiota</taxon>
        <taxon>Verrucomicrobiia</taxon>
        <taxon>Verrucomicrobiales</taxon>
        <taxon>Verrucomicrobiaceae</taxon>
        <taxon>Prosthecobacter</taxon>
    </lineage>
</organism>
<protein>
    <recommendedName>
        <fullName evidence="3">Addiction module component (TIGR02574 family)</fullName>
    </recommendedName>
</protein>
<sequence length="78" mass="8882">MTASAESILSNLLTLPEEDRLEIAARLQDSVYATSSDEELSRDLKVILDRRWQEIESGTVQCRDALEVVQELRAKYNV</sequence>
<dbReference type="Pfam" id="PF09720">
    <property type="entry name" value="Unstab_antitox"/>
    <property type="match status" value="1"/>
</dbReference>
<dbReference type="InterPro" id="IPR013406">
    <property type="entry name" value="CHP02574_addiction_mod"/>
</dbReference>
<dbReference type="Proteomes" id="UP001499852">
    <property type="component" value="Unassembled WGS sequence"/>
</dbReference>
<reference evidence="2" key="1">
    <citation type="journal article" date="2019" name="Int. J. Syst. Evol. Microbiol.">
        <title>The Global Catalogue of Microorganisms (GCM) 10K type strain sequencing project: providing services to taxonomists for standard genome sequencing and annotation.</title>
        <authorList>
            <consortium name="The Broad Institute Genomics Platform"/>
            <consortium name="The Broad Institute Genome Sequencing Center for Infectious Disease"/>
            <person name="Wu L."/>
            <person name="Ma J."/>
        </authorList>
    </citation>
    <scope>NUCLEOTIDE SEQUENCE [LARGE SCALE GENOMIC DNA]</scope>
    <source>
        <strain evidence="2">JCM 18053</strain>
    </source>
</reference>
<evidence type="ECO:0008006" key="3">
    <source>
        <dbReference type="Google" id="ProtNLM"/>
    </source>
</evidence>
<gene>
    <name evidence="1" type="ORF">GCM10023213_17720</name>
</gene>
<evidence type="ECO:0000313" key="2">
    <source>
        <dbReference type="Proteomes" id="UP001499852"/>
    </source>
</evidence>
<proteinExistence type="predicted"/>
<dbReference type="RefSeq" id="WP_345736011.1">
    <property type="nucleotide sequence ID" value="NZ_BAABIA010000003.1"/>
</dbReference>
<dbReference type="EMBL" id="BAABIA010000003">
    <property type="protein sequence ID" value="GAA5138602.1"/>
    <property type="molecule type" value="Genomic_DNA"/>
</dbReference>
<name>A0ABP9P1C8_9BACT</name>
<evidence type="ECO:0000313" key="1">
    <source>
        <dbReference type="EMBL" id="GAA5138602.1"/>
    </source>
</evidence>
<keyword evidence="2" id="KW-1185">Reference proteome</keyword>